<proteinExistence type="inferred from homology"/>
<evidence type="ECO:0000259" key="11">
    <source>
        <dbReference type="SMART" id="SM00990"/>
    </source>
</evidence>
<dbReference type="InterPro" id="IPR011856">
    <property type="entry name" value="tRNA_endonuc-like_dom_sf"/>
</dbReference>
<dbReference type="SMART" id="SM00990">
    <property type="entry name" value="VRR_NUC"/>
    <property type="match status" value="1"/>
</dbReference>
<keyword evidence="6" id="KW-0540">Nuclease</keyword>
<dbReference type="PANTHER" id="PTHR15749">
    <property type="entry name" value="FANCONI-ASSOCIATED NUCLEASE 1"/>
    <property type="match status" value="1"/>
</dbReference>
<protein>
    <recommendedName>
        <fullName evidence="5">phosphodiesterase I</fullName>
        <ecNumber evidence="5">3.1.4.1</ecNumber>
    </recommendedName>
</protein>
<organism evidence="12 13">
    <name type="scientific">Stutzerimonas tarimensis</name>
    <dbReference type="NCBI Taxonomy" id="1507735"/>
    <lineage>
        <taxon>Bacteria</taxon>
        <taxon>Pseudomonadati</taxon>
        <taxon>Pseudomonadota</taxon>
        <taxon>Gammaproteobacteria</taxon>
        <taxon>Pseudomonadales</taxon>
        <taxon>Pseudomonadaceae</taxon>
        <taxon>Stutzerimonas</taxon>
    </lineage>
</organism>
<sequence>MRPPLDNPFYYLDNFQRVLDWVNAHHGDLLLPAEKGFIDRFARLPQPARALLVRMVMRKGELFRSDRLRYAEIGCARQAATALADEGWIDTQPRLSPDELFGLLTRPELNMLFSDPALRGLRKGQLLEILRADLGEARPYAEWCTGSQEQVFRVFTGELCQCLRLLFFGNLRQDWTDFVLADLGIHRYEQVAFSPAARAFNSRDELEAYRHLHACRERFEAGEPVVALLADIPATPYASDWLETRRGKLLLALGQQCERDADLGRALQIHSGNTYPGARTRRIRVLERSGLAAEALGLALQAQAAPENESEAQQLQRMLPRLRRALGLPRPARPYPPQTPEIHLVLDRPPAGVSVEQAVRDHLGEPGAPVHYVENGLINSLFGLLCWDAIFAPLPGAFFHPYHSGPADLGHSDFATRRRALFATCLDALDRGDHAERIRQTWRQKQGLLSPFVFWGLLDETLLELALACLPAAHLRCWFERLLRDVANNRSGLPDLIQFWPAEGRYRMIEVKGPGDRLQDNQRRWLDYALQHGLPVAVCHVRWAESA</sequence>
<evidence type="ECO:0000313" key="13">
    <source>
        <dbReference type="Proteomes" id="UP001595630"/>
    </source>
</evidence>
<evidence type="ECO:0000313" key="12">
    <source>
        <dbReference type="EMBL" id="MFC3609134.1"/>
    </source>
</evidence>
<evidence type="ECO:0000256" key="3">
    <source>
        <dbReference type="ARBA" id="ARBA00001946"/>
    </source>
</evidence>
<dbReference type="PANTHER" id="PTHR15749:SF4">
    <property type="entry name" value="FANCONI-ASSOCIATED NUCLEASE 1"/>
    <property type="match status" value="1"/>
</dbReference>
<feature type="domain" description="VRR-NUC" evidence="11">
    <location>
        <begin position="429"/>
        <end position="543"/>
    </location>
</feature>
<accession>A0ABV7T7F2</accession>
<evidence type="ECO:0000256" key="1">
    <source>
        <dbReference type="ARBA" id="ARBA00000983"/>
    </source>
</evidence>
<dbReference type="InterPro" id="IPR033315">
    <property type="entry name" value="Fan1-like"/>
</dbReference>
<evidence type="ECO:0000256" key="2">
    <source>
        <dbReference type="ARBA" id="ARBA00001936"/>
    </source>
</evidence>
<evidence type="ECO:0000256" key="10">
    <source>
        <dbReference type="ARBA" id="ARBA00023211"/>
    </source>
</evidence>
<name>A0ABV7T7F2_9GAMM</name>
<dbReference type="Proteomes" id="UP001595630">
    <property type="component" value="Unassembled WGS sequence"/>
</dbReference>
<keyword evidence="7" id="KW-0479">Metal-binding</keyword>
<evidence type="ECO:0000256" key="7">
    <source>
        <dbReference type="ARBA" id="ARBA00022723"/>
    </source>
</evidence>
<keyword evidence="13" id="KW-1185">Reference proteome</keyword>
<dbReference type="EMBL" id="JBHRXZ010000024">
    <property type="protein sequence ID" value="MFC3609134.1"/>
    <property type="molecule type" value="Genomic_DNA"/>
</dbReference>
<dbReference type="Gene3D" id="3.40.1350.10">
    <property type="match status" value="1"/>
</dbReference>
<dbReference type="InterPro" id="IPR049125">
    <property type="entry name" value="FAN1-like_WH"/>
</dbReference>
<comment type="caution">
    <text evidence="12">The sequence shown here is derived from an EMBL/GenBank/DDBJ whole genome shotgun (WGS) entry which is preliminary data.</text>
</comment>
<dbReference type="EC" id="3.1.4.1" evidence="5"/>
<dbReference type="Pfam" id="PF21315">
    <property type="entry name" value="FAN1_HTH"/>
    <property type="match status" value="1"/>
</dbReference>
<evidence type="ECO:0000256" key="5">
    <source>
        <dbReference type="ARBA" id="ARBA00012029"/>
    </source>
</evidence>
<comment type="similarity">
    <text evidence="4">Belongs to the FAN1 family.</text>
</comment>
<evidence type="ECO:0000256" key="6">
    <source>
        <dbReference type="ARBA" id="ARBA00022722"/>
    </source>
</evidence>
<dbReference type="Pfam" id="PF18081">
    <property type="entry name" value="FANC_SAP"/>
    <property type="match status" value="1"/>
</dbReference>
<reference evidence="13" key="1">
    <citation type="journal article" date="2019" name="Int. J. Syst. Evol. Microbiol.">
        <title>The Global Catalogue of Microorganisms (GCM) 10K type strain sequencing project: providing services to taxonomists for standard genome sequencing and annotation.</title>
        <authorList>
            <consortium name="The Broad Institute Genomics Platform"/>
            <consortium name="The Broad Institute Genome Sequencing Center for Infectious Disease"/>
            <person name="Wu L."/>
            <person name="Ma J."/>
        </authorList>
    </citation>
    <scope>NUCLEOTIDE SEQUENCE [LARGE SCALE GENOMIC DNA]</scope>
    <source>
        <strain evidence="13">KCTC 42447</strain>
    </source>
</reference>
<evidence type="ECO:0000256" key="9">
    <source>
        <dbReference type="ARBA" id="ARBA00022842"/>
    </source>
</evidence>
<keyword evidence="9" id="KW-0460">Magnesium</keyword>
<dbReference type="InterPro" id="IPR040603">
    <property type="entry name" value="FAN1_SAP_bact"/>
</dbReference>
<comment type="catalytic activity">
    <reaction evidence="1">
        <text>Hydrolytically removes 5'-nucleotides successively from the 3'-hydroxy termini of 3'-hydroxy-terminated oligonucleotides.</text>
        <dbReference type="EC" id="3.1.4.1"/>
    </reaction>
</comment>
<comment type="cofactor">
    <cofactor evidence="3">
        <name>Mg(2+)</name>
        <dbReference type="ChEBI" id="CHEBI:18420"/>
    </cofactor>
</comment>
<evidence type="ECO:0000256" key="4">
    <source>
        <dbReference type="ARBA" id="ARBA00005533"/>
    </source>
</evidence>
<keyword evidence="10" id="KW-0464">Manganese</keyword>
<gene>
    <name evidence="12" type="ORF">ACFOMF_15235</name>
</gene>
<keyword evidence="8" id="KW-0378">Hydrolase</keyword>
<evidence type="ECO:0000256" key="8">
    <source>
        <dbReference type="ARBA" id="ARBA00022801"/>
    </source>
</evidence>
<comment type="cofactor">
    <cofactor evidence="2">
        <name>Mn(2+)</name>
        <dbReference type="ChEBI" id="CHEBI:29035"/>
    </cofactor>
</comment>
<dbReference type="Pfam" id="PF08774">
    <property type="entry name" value="VRR_NUC"/>
    <property type="match status" value="1"/>
</dbReference>
<dbReference type="RefSeq" id="WP_386366405.1">
    <property type="nucleotide sequence ID" value="NZ_JBHRXZ010000024.1"/>
</dbReference>
<dbReference type="InterPro" id="IPR014883">
    <property type="entry name" value="VRR_NUC"/>
</dbReference>